<feature type="transmembrane region" description="Helical" evidence="1">
    <location>
        <begin position="36"/>
        <end position="58"/>
    </location>
</feature>
<protein>
    <recommendedName>
        <fullName evidence="4">Vacuole membrane protein 1</fullName>
    </recommendedName>
</protein>
<evidence type="ECO:0000313" key="2">
    <source>
        <dbReference type="Ensembl" id="ENSMMOP00000007442.1"/>
    </source>
</evidence>
<dbReference type="Ensembl" id="ENSMMOT00000007583.1">
    <property type="protein sequence ID" value="ENSMMOP00000007442.1"/>
    <property type="gene ID" value="ENSMMOG00000005799.1"/>
</dbReference>
<dbReference type="Proteomes" id="UP000261620">
    <property type="component" value="Unplaced"/>
</dbReference>
<feature type="transmembrane region" description="Helical" evidence="1">
    <location>
        <begin position="248"/>
        <end position="265"/>
    </location>
</feature>
<reference evidence="2" key="2">
    <citation type="submission" date="2025-09" db="UniProtKB">
        <authorList>
            <consortium name="Ensembl"/>
        </authorList>
    </citation>
    <scope>IDENTIFICATION</scope>
</reference>
<dbReference type="OMA" id="EWIWSAK"/>
<accession>A0A3Q3W6R2</accession>
<dbReference type="STRING" id="94237.ENSMMOP00000007442"/>
<dbReference type="AlphaFoldDB" id="A0A3Q3W6R2"/>
<keyword evidence="3" id="KW-1185">Reference proteome</keyword>
<evidence type="ECO:0008006" key="4">
    <source>
        <dbReference type="Google" id="ProtNLM"/>
    </source>
</evidence>
<evidence type="ECO:0000256" key="1">
    <source>
        <dbReference type="SAM" id="Phobius"/>
    </source>
</evidence>
<reference evidence="2" key="1">
    <citation type="submission" date="2025-08" db="UniProtKB">
        <authorList>
            <consortium name="Ensembl"/>
        </authorList>
    </citation>
    <scope>IDENTIFICATION</scope>
</reference>
<sequence length="283" mass="31609">MVLLKKRLLTLHHFTLELITTFQEWIWSAKPKTLWCAYWFGLVMLSSVGLGIGLHTFLIHLGPRIASVTLGAYECGSVDFPDPPYPDQIVCPQQETDAEQVASLFSLMSKVGLEACLWGAGTAIGELPPYFTPRAPLLFGADPDDEDYPRFKEILDQPNFPTRAKVAGQQLIQKVGFFGILACASIPKPLFDLAGITFIKMQNQKLFAIITFCRHILEQMYLEAQKAKLHHHAGEGIPTFAVGLFEKVVVIMVCFFVCSIVNSMAQSRAKRKQQEKCSQGKTE</sequence>
<organism evidence="2 3">
    <name type="scientific">Mola mola</name>
    <name type="common">Ocean sunfish</name>
    <name type="synonym">Tetraodon mola</name>
    <dbReference type="NCBI Taxonomy" id="94237"/>
    <lineage>
        <taxon>Eukaryota</taxon>
        <taxon>Metazoa</taxon>
        <taxon>Chordata</taxon>
        <taxon>Craniata</taxon>
        <taxon>Vertebrata</taxon>
        <taxon>Euteleostomi</taxon>
        <taxon>Actinopterygii</taxon>
        <taxon>Neopterygii</taxon>
        <taxon>Teleostei</taxon>
        <taxon>Neoteleostei</taxon>
        <taxon>Acanthomorphata</taxon>
        <taxon>Eupercaria</taxon>
        <taxon>Tetraodontiformes</taxon>
        <taxon>Molidae</taxon>
        <taxon>Mola</taxon>
    </lineage>
</organism>
<keyword evidence="1" id="KW-1133">Transmembrane helix</keyword>
<name>A0A3Q3W6R2_MOLML</name>
<evidence type="ECO:0000313" key="3">
    <source>
        <dbReference type="Proteomes" id="UP000261620"/>
    </source>
</evidence>
<proteinExistence type="predicted"/>
<keyword evidence="1" id="KW-0812">Transmembrane</keyword>
<keyword evidence="1" id="KW-0472">Membrane</keyword>